<dbReference type="InterPro" id="IPR032466">
    <property type="entry name" value="Metal_Hydrolase"/>
</dbReference>
<dbReference type="EMBL" id="MHKI01000006">
    <property type="protein sequence ID" value="OGY87785.1"/>
    <property type="molecule type" value="Genomic_DNA"/>
</dbReference>
<evidence type="ECO:0000313" key="2">
    <source>
        <dbReference type="Proteomes" id="UP000176420"/>
    </source>
</evidence>
<dbReference type="PANTHER" id="PTHR11409:SF43">
    <property type="entry name" value="ADENOSINE DEAMINASE"/>
    <property type="match status" value="1"/>
</dbReference>
<evidence type="ECO:0000313" key="1">
    <source>
        <dbReference type="EMBL" id="OGY87785.1"/>
    </source>
</evidence>
<dbReference type="GO" id="GO:0043103">
    <property type="term" value="P:hypoxanthine salvage"/>
    <property type="evidence" value="ECO:0007669"/>
    <property type="project" value="TreeGrafter"/>
</dbReference>
<dbReference type="AlphaFoldDB" id="A0A1G2BFG0"/>
<dbReference type="Gene3D" id="3.20.20.140">
    <property type="entry name" value="Metal-dependent hydrolases"/>
    <property type="match status" value="1"/>
</dbReference>
<comment type="caution">
    <text evidence="1">The sequence shown here is derived from an EMBL/GenBank/DDBJ whole genome shotgun (WGS) entry which is preliminary data.</text>
</comment>
<dbReference type="GO" id="GO:0004000">
    <property type="term" value="F:adenosine deaminase activity"/>
    <property type="evidence" value="ECO:0007669"/>
    <property type="project" value="TreeGrafter"/>
</dbReference>
<dbReference type="Proteomes" id="UP000176420">
    <property type="component" value="Unassembled WGS sequence"/>
</dbReference>
<organism evidence="1 2">
    <name type="scientific">Candidatus Kerfeldbacteria bacterium RIFOXYB2_FULL_38_14</name>
    <dbReference type="NCBI Taxonomy" id="1798547"/>
    <lineage>
        <taxon>Bacteria</taxon>
        <taxon>Candidatus Kerfeldiibacteriota</taxon>
    </lineage>
</organism>
<reference evidence="1 2" key="1">
    <citation type="journal article" date="2016" name="Nat. Commun.">
        <title>Thousands of microbial genomes shed light on interconnected biogeochemical processes in an aquifer system.</title>
        <authorList>
            <person name="Anantharaman K."/>
            <person name="Brown C.T."/>
            <person name="Hug L.A."/>
            <person name="Sharon I."/>
            <person name="Castelle C.J."/>
            <person name="Probst A.J."/>
            <person name="Thomas B.C."/>
            <person name="Singh A."/>
            <person name="Wilkins M.J."/>
            <person name="Karaoz U."/>
            <person name="Brodie E.L."/>
            <person name="Williams K.H."/>
            <person name="Hubbard S.S."/>
            <person name="Banfield J.F."/>
        </authorList>
    </citation>
    <scope>NUCLEOTIDE SEQUENCE [LARGE SCALE GENOMIC DNA]</scope>
</reference>
<accession>A0A1G2BFG0</accession>
<gene>
    <name evidence="1" type="ORF">A2319_04370</name>
</gene>
<dbReference type="GO" id="GO:0046103">
    <property type="term" value="P:inosine biosynthetic process"/>
    <property type="evidence" value="ECO:0007669"/>
    <property type="project" value="TreeGrafter"/>
</dbReference>
<dbReference type="InterPro" id="IPR006330">
    <property type="entry name" value="Ado/ade_deaminase"/>
</dbReference>
<sequence length="551" mass="64350">MTKKINKKIIDNLTIHLTKIISETNAISLEDSLDLLISSEEIQKEDPQSLKLFVEFKKLLFAFHRNATDMEILLNHPVAQACANFFQNFPLRYRDEHIHLTGSLGAKFVYPRLQKILQGVRGNALKKQIETVYGQEAANLSSVSAINKLLRMNKNEHFSRYLEKLMLTKLVLTSKKAYADAAYFLANDLYTNYHVGHLRLKFTLSRKNSTQKAAEQITSGETVSAEDVVLGLFSGFSKFKTQHKDFDFILAPSFRKEEDYYDTARFANKTQDVESQVELILGLLEKYPQLQAHLNEIDTVGNERGFCTKRHFLSMKRAFRKLQFKGFYIRSHHGEIWDTLRRGIQAVDNAMNIWHIDTLEHGLSLGINPNYYFHSMYQRILHWNGKKEGVREGSLEYNELMDMEWNEFTAVRDKLLQGLPLTPKEKIQFTKIKFHTAREIEHYQHDVLNRMINKEVTLTALSSSNLRLTRYLQDYKDHPFSWWEKKGVRLGIGTDNYVTLDTNFIREMLILLFTDARDLKIMKLLIIASGEARRPYISNLLWQMRKKLNHK</sequence>
<name>A0A1G2BFG0_9BACT</name>
<dbReference type="PANTHER" id="PTHR11409">
    <property type="entry name" value="ADENOSINE DEAMINASE"/>
    <property type="match status" value="1"/>
</dbReference>
<proteinExistence type="predicted"/>
<evidence type="ECO:0008006" key="3">
    <source>
        <dbReference type="Google" id="ProtNLM"/>
    </source>
</evidence>
<dbReference type="GO" id="GO:0006154">
    <property type="term" value="P:adenosine catabolic process"/>
    <property type="evidence" value="ECO:0007669"/>
    <property type="project" value="TreeGrafter"/>
</dbReference>
<dbReference type="SUPFAM" id="SSF51556">
    <property type="entry name" value="Metallo-dependent hydrolases"/>
    <property type="match status" value="1"/>
</dbReference>
<protein>
    <recommendedName>
        <fullName evidence="3">Adenosine deaminase domain-containing protein</fullName>
    </recommendedName>
</protein>
<dbReference type="GO" id="GO:0005829">
    <property type="term" value="C:cytosol"/>
    <property type="evidence" value="ECO:0007669"/>
    <property type="project" value="TreeGrafter"/>
</dbReference>